<dbReference type="InterPro" id="IPR003661">
    <property type="entry name" value="HisK_dim/P_dom"/>
</dbReference>
<dbReference type="Proteomes" id="UP000242469">
    <property type="component" value="Unassembled WGS sequence"/>
</dbReference>
<dbReference type="InterPro" id="IPR004358">
    <property type="entry name" value="Sig_transdc_His_kin-like_C"/>
</dbReference>
<dbReference type="Pfam" id="PF00989">
    <property type="entry name" value="PAS"/>
    <property type="match status" value="1"/>
</dbReference>
<dbReference type="SMART" id="SM00387">
    <property type="entry name" value="HATPase_c"/>
    <property type="match status" value="1"/>
</dbReference>
<evidence type="ECO:0000256" key="11">
    <source>
        <dbReference type="ARBA" id="ARBA00037696"/>
    </source>
</evidence>
<dbReference type="PRINTS" id="PR00344">
    <property type="entry name" value="BCTRLSENSOR"/>
</dbReference>
<sequence>MSRSQSHKQILDNLTSSVLVLNESLCIQYMNPAAEMLLEASARRLKNRPIEEWLSSSEAELDVLRQSLCSGHPYSKREARLVTQTGQELTVDYSVNPIPDGGILLEIQARDRLMRIEREEELLTRHASARILVRGLAHEIKNPLGGIRGAAQLLDRELDREELHEYTQIIIEEADRLRHLVDRLLGPHKLPVIERVNIHAILEHVCSLVKAETGNRVKLMRDYDPSIPEFDGARGQLIQAVLNIIRNAVQAMEETGTTAPQVMLRTRALRQITLGTERHRLVCSLEIIDNGPGIPDEIADTIFYPMVSSRAQGSGLGLSIAQSIMNQHKGLIEFTSEPGQTRFNLFIPLELSHDTSSQGLDR</sequence>
<name>A0A1H4ETR9_9GAMM</name>
<dbReference type="InterPro" id="IPR035965">
    <property type="entry name" value="PAS-like_dom_sf"/>
</dbReference>
<dbReference type="Gene3D" id="3.30.450.20">
    <property type="entry name" value="PAS domain"/>
    <property type="match status" value="1"/>
</dbReference>
<dbReference type="InterPro" id="IPR013767">
    <property type="entry name" value="PAS_fold"/>
</dbReference>
<dbReference type="PROSITE" id="PS50109">
    <property type="entry name" value="HIS_KIN"/>
    <property type="match status" value="1"/>
</dbReference>
<organism evidence="16 17">
    <name type="scientific">Marinobacterium iners DSM 11526</name>
    <dbReference type="NCBI Taxonomy" id="1122198"/>
    <lineage>
        <taxon>Bacteria</taxon>
        <taxon>Pseudomonadati</taxon>
        <taxon>Pseudomonadota</taxon>
        <taxon>Gammaproteobacteria</taxon>
        <taxon>Oceanospirillales</taxon>
        <taxon>Oceanospirillaceae</taxon>
        <taxon>Marinobacterium</taxon>
    </lineage>
</organism>
<keyword evidence="8" id="KW-0067">ATP-binding</keyword>
<dbReference type="InterPro" id="IPR036097">
    <property type="entry name" value="HisK_dim/P_sf"/>
</dbReference>
<dbReference type="InterPro" id="IPR005467">
    <property type="entry name" value="His_kinase_dom"/>
</dbReference>
<dbReference type="Gene3D" id="3.30.565.10">
    <property type="entry name" value="Histidine kinase-like ATPase, C-terminal domain"/>
    <property type="match status" value="1"/>
</dbReference>
<keyword evidence="17" id="KW-1185">Reference proteome</keyword>
<dbReference type="InterPro" id="IPR036890">
    <property type="entry name" value="HATPase_C_sf"/>
</dbReference>
<keyword evidence="5" id="KW-0547">Nucleotide-binding</keyword>
<dbReference type="EC" id="2.7.13.3" evidence="2"/>
<dbReference type="InterPro" id="IPR000014">
    <property type="entry name" value="PAS"/>
</dbReference>
<evidence type="ECO:0000256" key="10">
    <source>
        <dbReference type="ARBA" id="ARBA00023231"/>
    </source>
</evidence>
<evidence type="ECO:0000259" key="15">
    <source>
        <dbReference type="PROSITE" id="PS50109"/>
    </source>
</evidence>
<dbReference type="Pfam" id="PF00512">
    <property type="entry name" value="HisKA"/>
    <property type="match status" value="1"/>
</dbReference>
<keyword evidence="6 16" id="KW-0418">Kinase</keyword>
<evidence type="ECO:0000256" key="14">
    <source>
        <dbReference type="ARBA" id="ARBA00043094"/>
    </source>
</evidence>
<keyword evidence="4" id="KW-0808">Transferase</keyword>
<reference evidence="17" key="1">
    <citation type="submission" date="2016-10" db="EMBL/GenBank/DDBJ databases">
        <authorList>
            <person name="Varghese N."/>
            <person name="Submissions S."/>
        </authorList>
    </citation>
    <scope>NUCLEOTIDE SEQUENCE [LARGE SCALE GENOMIC DNA]</scope>
    <source>
        <strain evidence="17">DSM 11526</strain>
    </source>
</reference>
<dbReference type="GO" id="GO:0000155">
    <property type="term" value="F:phosphorelay sensor kinase activity"/>
    <property type="evidence" value="ECO:0007669"/>
    <property type="project" value="InterPro"/>
</dbReference>
<accession>A0A1H4ETR9</accession>
<evidence type="ECO:0000313" key="17">
    <source>
        <dbReference type="Proteomes" id="UP000242469"/>
    </source>
</evidence>
<evidence type="ECO:0000256" key="2">
    <source>
        <dbReference type="ARBA" id="ARBA00012438"/>
    </source>
</evidence>
<dbReference type="NCBIfam" id="NF008293">
    <property type="entry name" value="PRK11073.1"/>
    <property type="match status" value="1"/>
</dbReference>
<protein>
    <recommendedName>
        <fullName evidence="12">Sensory histidine kinase/phosphatase NtrB</fullName>
        <ecNumber evidence="2">2.7.13.3</ecNumber>
    </recommendedName>
    <alternativeName>
        <fullName evidence="13">Nitrogen regulation protein NR(II)</fullName>
    </alternativeName>
    <alternativeName>
        <fullName evidence="14">Nitrogen regulator II</fullName>
    </alternativeName>
</protein>
<dbReference type="CDD" id="cd00082">
    <property type="entry name" value="HisKA"/>
    <property type="match status" value="1"/>
</dbReference>
<dbReference type="PANTHER" id="PTHR43065:SF16">
    <property type="entry name" value="SENSORY HISTIDINE KINASE_PHOSPHATASE NTRB"/>
    <property type="match status" value="1"/>
</dbReference>
<comment type="function">
    <text evidence="11">Member of the two-component regulatory system NtrB/NtrC, which controls expression of the nitrogen-regulated (ntr) genes in response to nitrogen limitation. Under conditions of nitrogen limitation, NtrB autophosphorylates and transfers the phosphoryl group to NtrC. In the presence of nitrogen, acts as a phosphatase that dephosphorylates and inactivates NtrC.</text>
</comment>
<dbReference type="GO" id="GO:0005524">
    <property type="term" value="F:ATP binding"/>
    <property type="evidence" value="ECO:0007669"/>
    <property type="project" value="UniProtKB-KW"/>
</dbReference>
<dbReference type="GO" id="GO:0006355">
    <property type="term" value="P:regulation of DNA-templated transcription"/>
    <property type="evidence" value="ECO:0007669"/>
    <property type="project" value="InterPro"/>
</dbReference>
<evidence type="ECO:0000256" key="3">
    <source>
        <dbReference type="ARBA" id="ARBA00022553"/>
    </source>
</evidence>
<keyword evidence="9" id="KW-0902">Two-component regulatory system</keyword>
<gene>
    <name evidence="16" type="ORF">SAMN02745729_10972</name>
</gene>
<dbReference type="SUPFAM" id="SSF55785">
    <property type="entry name" value="PYP-like sensor domain (PAS domain)"/>
    <property type="match status" value="1"/>
</dbReference>
<evidence type="ECO:0000256" key="7">
    <source>
        <dbReference type="ARBA" id="ARBA00022801"/>
    </source>
</evidence>
<dbReference type="OrthoDB" id="9789238at2"/>
<proteinExistence type="predicted"/>
<evidence type="ECO:0000256" key="12">
    <source>
        <dbReference type="ARBA" id="ARBA00039567"/>
    </source>
</evidence>
<dbReference type="Gene3D" id="1.10.287.130">
    <property type="match status" value="1"/>
</dbReference>
<evidence type="ECO:0000256" key="8">
    <source>
        <dbReference type="ARBA" id="ARBA00022840"/>
    </source>
</evidence>
<dbReference type="SUPFAM" id="SSF55874">
    <property type="entry name" value="ATPase domain of HSP90 chaperone/DNA topoisomerase II/histidine kinase"/>
    <property type="match status" value="1"/>
</dbReference>
<keyword evidence="3" id="KW-0597">Phosphoprotein</keyword>
<evidence type="ECO:0000256" key="6">
    <source>
        <dbReference type="ARBA" id="ARBA00022777"/>
    </source>
</evidence>
<feature type="domain" description="Histidine kinase" evidence="15">
    <location>
        <begin position="135"/>
        <end position="351"/>
    </location>
</feature>
<dbReference type="AlphaFoldDB" id="A0A1H4ETR9"/>
<dbReference type="Pfam" id="PF02518">
    <property type="entry name" value="HATPase_c"/>
    <property type="match status" value="1"/>
</dbReference>
<dbReference type="CDD" id="cd00130">
    <property type="entry name" value="PAS"/>
    <property type="match status" value="1"/>
</dbReference>
<evidence type="ECO:0000256" key="13">
    <source>
        <dbReference type="ARBA" id="ARBA00042313"/>
    </source>
</evidence>
<dbReference type="PANTHER" id="PTHR43065">
    <property type="entry name" value="SENSOR HISTIDINE KINASE"/>
    <property type="match status" value="1"/>
</dbReference>
<dbReference type="SUPFAM" id="SSF47384">
    <property type="entry name" value="Homodimeric domain of signal transducing histidine kinase"/>
    <property type="match status" value="1"/>
</dbReference>
<dbReference type="EMBL" id="FNRJ01000009">
    <property type="protein sequence ID" value="SEA88435.1"/>
    <property type="molecule type" value="Genomic_DNA"/>
</dbReference>
<dbReference type="GO" id="GO:0016787">
    <property type="term" value="F:hydrolase activity"/>
    <property type="evidence" value="ECO:0007669"/>
    <property type="project" value="UniProtKB-KW"/>
</dbReference>
<evidence type="ECO:0000256" key="1">
    <source>
        <dbReference type="ARBA" id="ARBA00000085"/>
    </source>
</evidence>
<keyword evidence="7" id="KW-0378">Hydrolase</keyword>
<keyword evidence="10" id="KW-0535">Nitrogen fixation</keyword>
<dbReference type="STRING" id="1122198.SAMN02745729_10972"/>
<evidence type="ECO:0000256" key="4">
    <source>
        <dbReference type="ARBA" id="ARBA00022679"/>
    </source>
</evidence>
<dbReference type="SMART" id="SM00388">
    <property type="entry name" value="HisKA"/>
    <property type="match status" value="1"/>
</dbReference>
<comment type="catalytic activity">
    <reaction evidence="1">
        <text>ATP + protein L-histidine = ADP + protein N-phospho-L-histidine.</text>
        <dbReference type="EC" id="2.7.13.3"/>
    </reaction>
</comment>
<dbReference type="RefSeq" id="WP_091826835.1">
    <property type="nucleotide sequence ID" value="NZ_FNRJ01000009.1"/>
</dbReference>
<evidence type="ECO:0000313" key="16">
    <source>
        <dbReference type="EMBL" id="SEA88435.1"/>
    </source>
</evidence>
<evidence type="ECO:0000256" key="9">
    <source>
        <dbReference type="ARBA" id="ARBA00023012"/>
    </source>
</evidence>
<dbReference type="InterPro" id="IPR003594">
    <property type="entry name" value="HATPase_dom"/>
</dbReference>
<dbReference type="NCBIfam" id="TIGR00229">
    <property type="entry name" value="sensory_box"/>
    <property type="match status" value="1"/>
</dbReference>
<evidence type="ECO:0000256" key="5">
    <source>
        <dbReference type="ARBA" id="ARBA00022741"/>
    </source>
</evidence>